<protein>
    <submittedName>
        <fullName evidence="1">YheC/D like ATP-grasp</fullName>
    </submittedName>
</protein>
<gene>
    <name evidence="1" type="ORF">SAMN05192534_10522</name>
</gene>
<organism evidence="1 2">
    <name type="scientific">Alteribacillus persepolensis</name>
    <dbReference type="NCBI Taxonomy" id="568899"/>
    <lineage>
        <taxon>Bacteria</taxon>
        <taxon>Bacillati</taxon>
        <taxon>Bacillota</taxon>
        <taxon>Bacilli</taxon>
        <taxon>Bacillales</taxon>
        <taxon>Bacillaceae</taxon>
        <taxon>Alteribacillus</taxon>
    </lineage>
</organism>
<keyword evidence="2" id="KW-1185">Reference proteome</keyword>
<evidence type="ECO:0000313" key="2">
    <source>
        <dbReference type="Proteomes" id="UP000199163"/>
    </source>
</evidence>
<dbReference type="OrthoDB" id="7869153at2"/>
<dbReference type="SUPFAM" id="SSF56059">
    <property type="entry name" value="Glutathione synthetase ATP-binding domain-like"/>
    <property type="match status" value="1"/>
</dbReference>
<dbReference type="Pfam" id="PF14398">
    <property type="entry name" value="ATPgrasp_YheCD"/>
    <property type="match status" value="1"/>
</dbReference>
<dbReference type="STRING" id="568899.SAMN05192534_10522"/>
<proteinExistence type="predicted"/>
<dbReference type="Proteomes" id="UP000199163">
    <property type="component" value="Unassembled WGS sequence"/>
</dbReference>
<sequence>MIDNQTSLPVIGVLCRNSVIKNLLFQKDSLRTRSIQRAGEDINSDVYFFGSKDIQENEERVLGTYFHPLEKKWLQKYFRLPGVIFRMGGQFKRTNIPAYFRSRPTVVLNLFQSFDKLEQFRFLRKHPKLRACLPETKTLSLANKKQLFSFIHKHRHVYVKAVFGFQSKHIMKISKRKKGVYQYKYYQSKMRTGKAGKTKLLKKMKKYFKSQSLIIQKAVPLMNKHRRHFDIRVELNRTRDGTLKAAGYCIRQSKKGHFTTKQSGKYPLAKYFRNKLNYSSKDVQNIIDHVDKLAKTAYEAIEEKYGPIAEMGIDMLLDRKGKFRIIECNLCSGKRTLYHAYGRERVKQSYTEILQYGLTRC</sequence>
<dbReference type="InterPro" id="IPR026838">
    <property type="entry name" value="YheC/D"/>
</dbReference>
<dbReference type="EMBL" id="FNDK01000005">
    <property type="protein sequence ID" value="SDH39057.1"/>
    <property type="molecule type" value="Genomic_DNA"/>
</dbReference>
<dbReference type="Gene3D" id="3.30.470.20">
    <property type="entry name" value="ATP-grasp fold, B domain"/>
    <property type="match status" value="1"/>
</dbReference>
<evidence type="ECO:0000313" key="1">
    <source>
        <dbReference type="EMBL" id="SDH39057.1"/>
    </source>
</evidence>
<accession>A0A1G8C0Q5</accession>
<name>A0A1G8C0Q5_9BACI</name>
<reference evidence="1 2" key="1">
    <citation type="submission" date="2016-10" db="EMBL/GenBank/DDBJ databases">
        <authorList>
            <person name="de Groot N.N."/>
        </authorList>
    </citation>
    <scope>NUCLEOTIDE SEQUENCE [LARGE SCALE GENOMIC DNA]</scope>
    <source>
        <strain evidence="1 2">DSM 21632</strain>
    </source>
</reference>
<dbReference type="RefSeq" id="WP_091272082.1">
    <property type="nucleotide sequence ID" value="NZ_FNDK01000005.1"/>
</dbReference>
<dbReference type="AlphaFoldDB" id="A0A1G8C0Q5"/>